<accession>Q47GA9</accession>
<dbReference type="Pfam" id="PF14022">
    <property type="entry name" value="DUF4238"/>
    <property type="match status" value="1"/>
</dbReference>
<reference evidence="1" key="1">
    <citation type="submission" date="2005-08" db="EMBL/GenBank/DDBJ databases">
        <title>Complete sequence of Dechloromonas aromatica RCB.</title>
        <authorList>
            <person name="Salinero K.K."/>
            <person name="Copeland A."/>
            <person name="Lucas S."/>
            <person name="Lapidus A."/>
            <person name="Barry K."/>
            <person name="Detter J.C."/>
            <person name="Glavina T."/>
            <person name="Hammon N."/>
            <person name="Israni S."/>
            <person name="Pitluck S."/>
            <person name="Di Bartolo G."/>
            <person name="Trong S."/>
            <person name="Schmutz J."/>
            <person name="Larimer F."/>
            <person name="Land M."/>
            <person name="Ivanova N."/>
            <person name="Richardson P."/>
        </authorList>
    </citation>
    <scope>NUCLEOTIDE SEQUENCE</scope>
    <source>
        <strain evidence="1">RCB</strain>
    </source>
</reference>
<dbReference type="KEGG" id="dar:Daro_1373"/>
<dbReference type="AlphaFoldDB" id="Q47GA9"/>
<protein>
    <recommendedName>
        <fullName evidence="2">DUF4238 domain-containing protein</fullName>
    </recommendedName>
</protein>
<name>Q47GA9_DECAR</name>
<proteinExistence type="predicted"/>
<evidence type="ECO:0000313" key="1">
    <source>
        <dbReference type="EMBL" id="AAZ46122.1"/>
    </source>
</evidence>
<dbReference type="OrthoDB" id="5918636at2"/>
<dbReference type="HOGENOM" id="CLU_1223098_0_0_4"/>
<gene>
    <name evidence="1" type="ordered locus">Daro_1373</name>
</gene>
<sequence>MSQEAFRRNNHFVPRMHLARWATDGKRVWVYQLLVSHDNVPLWDHKSISSTASVDYLYAQTMLGVLDDEMEKWLCDEFETPAKNAINKVINRQPLTPSDWEHLAYFLAAQDVRTPARLQEALTRHEEQLPEIVDSTLERLVLNLQNKTLPKEPENNPPGRPAIPFPMRIIKEVDEGADMARIGVEVVSGRALWLFSIRHLLNSTTRASPFFASVLKFYRFIPDPVF</sequence>
<dbReference type="eggNOG" id="ENOG503369A">
    <property type="taxonomic scope" value="Bacteria"/>
</dbReference>
<dbReference type="EMBL" id="CP000089">
    <property type="protein sequence ID" value="AAZ46122.1"/>
    <property type="molecule type" value="Genomic_DNA"/>
</dbReference>
<dbReference type="InterPro" id="IPR025332">
    <property type="entry name" value="DUF4238"/>
</dbReference>
<organism evidence="1">
    <name type="scientific">Dechloromonas aromatica (strain RCB)</name>
    <dbReference type="NCBI Taxonomy" id="159087"/>
    <lineage>
        <taxon>Bacteria</taxon>
        <taxon>Pseudomonadati</taxon>
        <taxon>Pseudomonadota</taxon>
        <taxon>Betaproteobacteria</taxon>
        <taxon>Rhodocyclales</taxon>
        <taxon>Azonexaceae</taxon>
        <taxon>Dechloromonas</taxon>
    </lineage>
</organism>
<evidence type="ECO:0008006" key="2">
    <source>
        <dbReference type="Google" id="ProtNLM"/>
    </source>
</evidence>
<dbReference type="STRING" id="159087.Daro_1373"/>